<feature type="non-terminal residue" evidence="4">
    <location>
        <position position="1"/>
    </location>
</feature>
<sequence>RCEKCAQALSRCALCEQPVRSLYVWCPGCGHGGHLHHMHEWFTQASACPTGCGHHCNLNLVLCEVP</sequence>
<dbReference type="GO" id="GO:0016239">
    <property type="term" value="P:positive regulation of macroautophagy"/>
    <property type="evidence" value="ECO:0007669"/>
    <property type="project" value="TreeGrafter"/>
</dbReference>
<evidence type="ECO:0000259" key="3">
    <source>
        <dbReference type="Pfam" id="PF17120"/>
    </source>
</evidence>
<evidence type="ECO:0000256" key="1">
    <source>
        <dbReference type="ARBA" id="ARBA00022574"/>
    </source>
</evidence>
<evidence type="ECO:0000256" key="2">
    <source>
        <dbReference type="ARBA" id="ARBA00022737"/>
    </source>
</evidence>
<dbReference type="Pfam" id="PF17120">
    <property type="entry name" value="zf-RING_16"/>
    <property type="match status" value="1"/>
</dbReference>
<dbReference type="InterPro" id="IPR037590">
    <property type="entry name" value="WDR24"/>
</dbReference>
<keyword evidence="5" id="KW-1185">Reference proteome</keyword>
<dbReference type="GO" id="GO:0061700">
    <property type="term" value="C:GATOR2 complex"/>
    <property type="evidence" value="ECO:0007669"/>
    <property type="project" value="TreeGrafter"/>
</dbReference>
<dbReference type="GO" id="GO:1904263">
    <property type="term" value="P:positive regulation of TORC1 signaling"/>
    <property type="evidence" value="ECO:0007669"/>
    <property type="project" value="TreeGrafter"/>
</dbReference>
<accession>A0A835YNQ5</accession>
<keyword evidence="1" id="KW-0853">WD repeat</keyword>
<dbReference type="Proteomes" id="UP000664859">
    <property type="component" value="Unassembled WGS sequence"/>
</dbReference>
<dbReference type="PANTHER" id="PTHR46200:SF1">
    <property type="entry name" value="GATOR COMPLEX PROTEIN WDR24"/>
    <property type="match status" value="1"/>
</dbReference>
<protein>
    <submittedName>
        <fullName evidence="4">WD repeat-containing protein 24</fullName>
    </submittedName>
</protein>
<evidence type="ECO:0000313" key="5">
    <source>
        <dbReference type="Proteomes" id="UP000664859"/>
    </source>
</evidence>
<dbReference type="GO" id="GO:0005774">
    <property type="term" value="C:vacuolar membrane"/>
    <property type="evidence" value="ECO:0007669"/>
    <property type="project" value="TreeGrafter"/>
</dbReference>
<evidence type="ECO:0000313" key="4">
    <source>
        <dbReference type="EMBL" id="KAG5178801.1"/>
    </source>
</evidence>
<gene>
    <name evidence="4" type="ORF">JKP88DRAFT_168448</name>
</gene>
<comment type="caution">
    <text evidence="4">The sequence shown here is derived from an EMBL/GenBank/DDBJ whole genome shotgun (WGS) entry which is preliminary data.</text>
</comment>
<dbReference type="PANTHER" id="PTHR46200">
    <property type="entry name" value="GATOR COMPLEX PROTEIN WDR24"/>
    <property type="match status" value="1"/>
</dbReference>
<dbReference type="AlphaFoldDB" id="A0A835YNQ5"/>
<proteinExistence type="predicted"/>
<name>A0A835YNQ5_9STRA</name>
<reference evidence="4" key="1">
    <citation type="submission" date="2021-02" db="EMBL/GenBank/DDBJ databases">
        <title>First Annotated Genome of the Yellow-green Alga Tribonema minus.</title>
        <authorList>
            <person name="Mahan K.M."/>
        </authorList>
    </citation>
    <scope>NUCLEOTIDE SEQUENCE</scope>
    <source>
        <strain evidence="4">UTEX B ZZ1240</strain>
    </source>
</reference>
<dbReference type="EMBL" id="JAFCMP010000512">
    <property type="protein sequence ID" value="KAG5178801.1"/>
    <property type="molecule type" value="Genomic_DNA"/>
</dbReference>
<keyword evidence="2" id="KW-0677">Repeat</keyword>
<organism evidence="4 5">
    <name type="scientific">Tribonema minus</name>
    <dbReference type="NCBI Taxonomy" id="303371"/>
    <lineage>
        <taxon>Eukaryota</taxon>
        <taxon>Sar</taxon>
        <taxon>Stramenopiles</taxon>
        <taxon>Ochrophyta</taxon>
        <taxon>PX clade</taxon>
        <taxon>Xanthophyceae</taxon>
        <taxon>Tribonematales</taxon>
        <taxon>Tribonemataceae</taxon>
        <taxon>Tribonema</taxon>
    </lineage>
</organism>
<feature type="domain" description="WDR59/RTC1-like RING zinc finger" evidence="3">
    <location>
        <begin position="8"/>
        <end position="57"/>
    </location>
</feature>
<dbReference type="InterPro" id="IPR049566">
    <property type="entry name" value="WDR59_RTC1-like_RING_Znf"/>
</dbReference>
<dbReference type="GO" id="GO:0005829">
    <property type="term" value="C:cytosol"/>
    <property type="evidence" value="ECO:0007669"/>
    <property type="project" value="TreeGrafter"/>
</dbReference>